<proteinExistence type="predicted"/>
<dbReference type="EMBL" id="JAJSOW010000001">
    <property type="protein sequence ID" value="KAI9200060.1"/>
    <property type="molecule type" value="Genomic_DNA"/>
</dbReference>
<keyword evidence="2" id="KW-0472">Membrane</keyword>
<keyword evidence="2" id="KW-1133">Transmembrane helix</keyword>
<keyword evidence="1" id="KW-1015">Disulfide bond</keyword>
<dbReference type="PANTHER" id="PTHR31048">
    <property type="entry name" value="OS03G0233200 PROTEIN"/>
    <property type="match status" value="1"/>
</dbReference>
<keyword evidence="3" id="KW-0732">Signal</keyword>
<sequence>MALFHFHFLSLFLFILIVIFSSGPRISESARVFTMINSCKETVWPGITPGDNFNGGGFPLQSGQSIVFKAPVGWSGRIWGRTGCNFDKNGVGTCQTGRCGSALQCKASGETPATLAEFTLATLDFYDEVCPTSYSYAYDDPSSIFTCSGTDYVITFCAPRKQPVCTYHNNKLVCSGSNGLKSFICTSWLVMLAIVLMVNWWIISP</sequence>
<dbReference type="PRINTS" id="PR00347">
    <property type="entry name" value="THAUMATIN"/>
</dbReference>
<dbReference type="PIRSF" id="PIRSF002703">
    <property type="entry name" value="Thaumatin"/>
    <property type="match status" value="1"/>
</dbReference>
<dbReference type="Proteomes" id="UP001064489">
    <property type="component" value="Chromosome 9"/>
</dbReference>
<feature type="transmembrane region" description="Helical" evidence="2">
    <location>
        <begin position="180"/>
        <end position="203"/>
    </location>
</feature>
<accession>A0AAD5JHZ1</accession>
<feature type="chain" id="PRO_5042070615" description="Thaumatin-like protein" evidence="3">
    <location>
        <begin position="30"/>
        <end position="205"/>
    </location>
</feature>
<dbReference type="SMART" id="SM00205">
    <property type="entry name" value="THN"/>
    <property type="match status" value="1"/>
</dbReference>
<protein>
    <recommendedName>
        <fullName evidence="6">Thaumatin-like protein</fullName>
    </recommendedName>
</protein>
<dbReference type="AlphaFoldDB" id="A0AAD5JHZ1"/>
<name>A0AAD5JHZ1_ACENE</name>
<dbReference type="PROSITE" id="PS51367">
    <property type="entry name" value="THAUMATIN_2"/>
    <property type="match status" value="1"/>
</dbReference>
<evidence type="ECO:0000256" key="3">
    <source>
        <dbReference type="SAM" id="SignalP"/>
    </source>
</evidence>
<evidence type="ECO:0008006" key="6">
    <source>
        <dbReference type="Google" id="ProtNLM"/>
    </source>
</evidence>
<reference evidence="4" key="1">
    <citation type="journal article" date="2022" name="Plant J.">
        <title>Strategies of tolerance reflected in two North American maple genomes.</title>
        <authorList>
            <person name="McEvoy S.L."/>
            <person name="Sezen U.U."/>
            <person name="Trouern-Trend A."/>
            <person name="McMahon S.M."/>
            <person name="Schaberg P.G."/>
            <person name="Yang J."/>
            <person name="Wegrzyn J.L."/>
            <person name="Swenson N.G."/>
        </authorList>
    </citation>
    <scope>NUCLEOTIDE SEQUENCE</scope>
    <source>
        <strain evidence="4">91603</strain>
    </source>
</reference>
<dbReference type="Gene3D" id="2.60.110.10">
    <property type="entry name" value="Thaumatin"/>
    <property type="match status" value="2"/>
</dbReference>
<evidence type="ECO:0000313" key="4">
    <source>
        <dbReference type="EMBL" id="KAI9200060.1"/>
    </source>
</evidence>
<comment type="caution">
    <text evidence="4">The sequence shown here is derived from an EMBL/GenBank/DDBJ whole genome shotgun (WGS) entry which is preliminary data.</text>
</comment>
<keyword evidence="2" id="KW-0812">Transmembrane</keyword>
<dbReference type="Pfam" id="PF00314">
    <property type="entry name" value="Thaumatin"/>
    <property type="match status" value="1"/>
</dbReference>
<dbReference type="InterPro" id="IPR037176">
    <property type="entry name" value="Osmotin/thaumatin-like_sf"/>
</dbReference>
<feature type="signal peptide" evidence="3">
    <location>
        <begin position="1"/>
        <end position="29"/>
    </location>
</feature>
<evidence type="ECO:0000313" key="5">
    <source>
        <dbReference type="Proteomes" id="UP001064489"/>
    </source>
</evidence>
<evidence type="ECO:0000256" key="1">
    <source>
        <dbReference type="PIRSR" id="PIRSR002703-1"/>
    </source>
</evidence>
<feature type="disulfide bond" evidence="1">
    <location>
        <begin position="99"/>
        <end position="105"/>
    </location>
</feature>
<feature type="disulfide bond" evidence="1">
    <location>
        <begin position="84"/>
        <end position="94"/>
    </location>
</feature>
<dbReference type="InterPro" id="IPR001938">
    <property type="entry name" value="Thaumatin"/>
</dbReference>
<evidence type="ECO:0000256" key="2">
    <source>
        <dbReference type="SAM" id="Phobius"/>
    </source>
</evidence>
<dbReference type="SUPFAM" id="SSF49870">
    <property type="entry name" value="Osmotin, thaumatin-like protein"/>
    <property type="match status" value="1"/>
</dbReference>
<reference evidence="4" key="2">
    <citation type="submission" date="2023-02" db="EMBL/GenBank/DDBJ databases">
        <authorList>
            <person name="Swenson N.G."/>
            <person name="Wegrzyn J.L."/>
            <person name="Mcevoy S.L."/>
        </authorList>
    </citation>
    <scope>NUCLEOTIDE SEQUENCE</scope>
    <source>
        <strain evidence="4">91603</strain>
        <tissue evidence="4">Leaf</tissue>
    </source>
</reference>
<gene>
    <name evidence="4" type="ORF">LWI28_002068</name>
</gene>
<organism evidence="4 5">
    <name type="scientific">Acer negundo</name>
    <name type="common">Box elder</name>
    <dbReference type="NCBI Taxonomy" id="4023"/>
    <lineage>
        <taxon>Eukaryota</taxon>
        <taxon>Viridiplantae</taxon>
        <taxon>Streptophyta</taxon>
        <taxon>Embryophyta</taxon>
        <taxon>Tracheophyta</taxon>
        <taxon>Spermatophyta</taxon>
        <taxon>Magnoliopsida</taxon>
        <taxon>eudicotyledons</taxon>
        <taxon>Gunneridae</taxon>
        <taxon>Pentapetalae</taxon>
        <taxon>rosids</taxon>
        <taxon>malvids</taxon>
        <taxon>Sapindales</taxon>
        <taxon>Sapindaceae</taxon>
        <taxon>Hippocastanoideae</taxon>
        <taxon>Acereae</taxon>
        <taxon>Acer</taxon>
    </lineage>
</organism>
<keyword evidence="5" id="KW-1185">Reference proteome</keyword>